<feature type="compositionally biased region" description="Basic and acidic residues" evidence="1">
    <location>
        <begin position="23"/>
        <end position="33"/>
    </location>
</feature>
<name>W4KG02_HETIT</name>
<evidence type="ECO:0000313" key="7">
    <source>
        <dbReference type="Proteomes" id="UP000030671"/>
    </source>
</evidence>
<dbReference type="EMBL" id="KI925456">
    <property type="protein sequence ID" value="ETW84659.1"/>
    <property type="molecule type" value="Genomic_DNA"/>
</dbReference>
<dbReference type="Pfam" id="PF26140">
    <property type="entry name" value="HEAT_URB1"/>
    <property type="match status" value="1"/>
</dbReference>
<feature type="transmembrane region" description="Helical" evidence="2">
    <location>
        <begin position="119"/>
        <end position="140"/>
    </location>
</feature>
<protein>
    <recommendedName>
        <fullName evidence="8">Nucleolar pre-ribosomal-associated protein 1 C-terminal domain-containing protein</fullName>
    </recommendedName>
</protein>
<reference evidence="6 7" key="1">
    <citation type="journal article" date="2012" name="New Phytol.">
        <title>Insight into trade-off between wood decay and parasitism from the genome of a fungal forest pathogen.</title>
        <authorList>
            <person name="Olson A."/>
            <person name="Aerts A."/>
            <person name="Asiegbu F."/>
            <person name="Belbahri L."/>
            <person name="Bouzid O."/>
            <person name="Broberg A."/>
            <person name="Canback B."/>
            <person name="Coutinho P.M."/>
            <person name="Cullen D."/>
            <person name="Dalman K."/>
            <person name="Deflorio G."/>
            <person name="van Diepen L.T."/>
            <person name="Dunand C."/>
            <person name="Duplessis S."/>
            <person name="Durling M."/>
            <person name="Gonthier P."/>
            <person name="Grimwood J."/>
            <person name="Fossdal C.G."/>
            <person name="Hansson D."/>
            <person name="Henrissat B."/>
            <person name="Hietala A."/>
            <person name="Himmelstrand K."/>
            <person name="Hoffmeister D."/>
            <person name="Hogberg N."/>
            <person name="James T.Y."/>
            <person name="Karlsson M."/>
            <person name="Kohler A."/>
            <person name="Kues U."/>
            <person name="Lee Y.H."/>
            <person name="Lin Y.C."/>
            <person name="Lind M."/>
            <person name="Lindquist E."/>
            <person name="Lombard V."/>
            <person name="Lucas S."/>
            <person name="Lunden K."/>
            <person name="Morin E."/>
            <person name="Murat C."/>
            <person name="Park J."/>
            <person name="Raffaello T."/>
            <person name="Rouze P."/>
            <person name="Salamov A."/>
            <person name="Schmutz J."/>
            <person name="Solheim H."/>
            <person name="Stahlberg J."/>
            <person name="Velez H."/>
            <person name="de Vries R.P."/>
            <person name="Wiebenga A."/>
            <person name="Woodward S."/>
            <person name="Yakovlev I."/>
            <person name="Garbelotto M."/>
            <person name="Martin F."/>
            <person name="Grigoriev I.V."/>
            <person name="Stenlid J."/>
        </authorList>
    </citation>
    <scope>NUCLEOTIDE SEQUENCE [LARGE SCALE GENOMIC DNA]</scope>
    <source>
        <strain evidence="6 7">TC 32-1</strain>
    </source>
</reference>
<dbReference type="HOGENOM" id="CLU_001591_0_0_1"/>
<dbReference type="eggNOG" id="KOG1791">
    <property type="taxonomic scope" value="Eukaryota"/>
</dbReference>
<keyword evidence="2" id="KW-0812">Transmembrane</keyword>
<dbReference type="InterPro" id="IPR059018">
    <property type="entry name" value="HEAT_URB1"/>
</dbReference>
<proteinExistence type="predicted"/>
<gene>
    <name evidence="6" type="ORF">HETIRDRAFT_433391</name>
</gene>
<dbReference type="GeneID" id="20674670"/>
<dbReference type="GO" id="GO:0000466">
    <property type="term" value="P:maturation of 5.8S rRNA from tricistronic rRNA transcript (SSU-rRNA, 5.8S rRNA, LSU-rRNA)"/>
    <property type="evidence" value="ECO:0007669"/>
    <property type="project" value="TreeGrafter"/>
</dbReference>
<dbReference type="PANTHER" id="PTHR13500:SF0">
    <property type="entry name" value="NUCLEOLAR PRE-RIBOSOMAL-ASSOCIATED PROTEIN 1"/>
    <property type="match status" value="1"/>
</dbReference>
<dbReference type="OrthoDB" id="72892at2759"/>
<evidence type="ECO:0000256" key="2">
    <source>
        <dbReference type="SAM" id="Phobius"/>
    </source>
</evidence>
<dbReference type="STRING" id="747525.W4KG02"/>
<keyword evidence="2" id="KW-0472">Membrane</keyword>
<dbReference type="InterPro" id="IPR016024">
    <property type="entry name" value="ARM-type_fold"/>
</dbReference>
<dbReference type="GO" id="GO:0000463">
    <property type="term" value="P:maturation of LSU-rRNA from tricistronic rRNA transcript (SSU-rRNA, 5.8S rRNA, LSU-rRNA)"/>
    <property type="evidence" value="ECO:0007669"/>
    <property type="project" value="TreeGrafter"/>
</dbReference>
<dbReference type="FunCoup" id="W4KG02">
    <property type="interactions" value="109"/>
</dbReference>
<feature type="domain" description="URB1 N-terminal" evidence="3">
    <location>
        <begin position="103"/>
        <end position="437"/>
    </location>
</feature>
<keyword evidence="2" id="KW-1133">Transmembrane helix</keyword>
<dbReference type="InterPro" id="IPR021714">
    <property type="entry name" value="URB1_N"/>
</dbReference>
<dbReference type="InParanoid" id="W4KG02"/>
<evidence type="ECO:0000259" key="4">
    <source>
        <dbReference type="Pfam" id="PF16201"/>
    </source>
</evidence>
<dbReference type="SUPFAM" id="SSF48371">
    <property type="entry name" value="ARM repeat"/>
    <property type="match status" value="1"/>
</dbReference>
<keyword evidence="7" id="KW-1185">Reference proteome</keyword>
<dbReference type="GO" id="GO:0005730">
    <property type="term" value="C:nucleolus"/>
    <property type="evidence" value="ECO:0007669"/>
    <property type="project" value="TreeGrafter"/>
</dbReference>
<dbReference type="KEGG" id="hir:HETIRDRAFT_433391"/>
<accession>W4KG02</accession>
<evidence type="ECO:0000259" key="5">
    <source>
        <dbReference type="Pfam" id="PF26140"/>
    </source>
</evidence>
<dbReference type="InterPro" id="IPR032436">
    <property type="entry name" value="URB1_C"/>
</dbReference>
<evidence type="ECO:0008006" key="8">
    <source>
        <dbReference type="Google" id="ProtNLM"/>
    </source>
</evidence>
<dbReference type="Proteomes" id="UP000030671">
    <property type="component" value="Unassembled WGS sequence"/>
</dbReference>
<evidence type="ECO:0000313" key="6">
    <source>
        <dbReference type="EMBL" id="ETW84659.1"/>
    </source>
</evidence>
<dbReference type="RefSeq" id="XP_009544297.1">
    <property type="nucleotide sequence ID" value="XM_009546002.1"/>
</dbReference>
<sequence length="2038" mass="228741">MDAFQTGTQLGLGRQKMPAVPPRRGEPPRKRVKLDADSRAPHTFANVGQIRASLRSQHQDGLTEALTALRNQFTVKTNEGTISPQDARAVLAREWMEADPSAQELFALWEGANQRQFSFLALVLSVISSLLTVLSSHYTYHAFGYPILKALLSPQWMRHLNSYLSGSHNDLIMAALKVLNAMTSFASGKERKALFEAFAWETKSLPRLFFMRRKGKTSQSVDVVSRPDIRTLYINFILSFVDTTVSSSVKTLFLEQRREVFLSMFKGLIQDPYLVVQKVLEVCWAGIWSDHKIKRTLKVSLFNEACLSQIIKLYDRSLPEGPDDDQVPADLIHHFLLAICTRPGIGVCFRDRGWYPRETDDDERTTETDAGDAYPRSGRVYNKILGNLLRTLRANDDARQQELAHRILSACPELVARYWSAAALTLEPRLSSKWIANISFFATVLSLPVPEACFLLPNSSLYQPTPPPLSVVIENVLPSVNTKAHFSRGLQSASPLVQHYTALAIAKCLTKYKTVLTFFSKVQAVLEEDEDVGQWSRRRQEIEREVRRRVPDLQVIVAFSQQKSGYSAATQNDTQAALLAESSTRLLWLYHQCLPSLVAEARFDVGKLLLYISDTVLPERDSLDSIAGLSTLRQLHVLRLLQESEQFAWSGKTGSHTHLYVLLNNYTATESTAIRDAIETLVSHVLSESILFKHDPDEVHFWLASLPFLKRSPGAEAPDGAALTDERQTVIAFLDECVQRCMKTPYRYLEDLEALVPPSGAELGRDSQSPDARPSPLIMTVVEQFARKVTGGLLAPSDVLAVVTFIRKLVLKISGKQQDIRVVNSLVDRITFLPFVEHLPVKFPVLKQAVLREISILRVCLRSIADSPVSVQMEENGNPAVEEFLEQVEQLPIPASKSSRQVSAYELVDWLRLVECSLQTSDVRRLLVAIERLYKPAIGSFITHLDPRQNLLWDVSLAEVGNFESVLSFDWLFLQCGQDRLSDGACRAALVDTIFSGSHVLSQAKVAFNLIGHRMLATQTSYSFQRDILLLGAAIMRQARSRFSEGEMTRLKEYVFGLGAVKEICVSLTLDEAVQEGLDKFLKDSVDFANLEDRRLISVFASQWADITKALLGSDTRSQAVHAIPWIQYFDQEHLLTLFDELIKDTDSTLDSVSISLLNIVLVSFERSSLASSDISLHLHSRLPQLLGLDRFFPQSVALHKVILLAVNTGLPLGIDGLPLEFGFAEMPSLSDVVQQSRSRWFRRSEALIEDIDATSLVFHDKWTDYTVQIIIGLLYTSPAVRKVCGRHLSQEASILRLNEHIAPVIYAFLDSAIQAQETFVEQGGEIWVQHFTNLTKSAFDVGQSSRHRNISAACVSILVHRYPVHRSVFLGIMQQELQALPLDTITADALIIVRKLLHAIPEDFQEHAALFVDHGLSWASPTLAAGVSTIKAHLVDPIVTAVIQDHLSDPVAVKFALDLVSIAKLKPLLVNRHLQGITQHPNFYRHTAANTPTRDVIVRLLHALFNQHPTNTCQPSHIQPLAQIYGGTLSPSDRQILSVLRLFEETRKTSVAALLSNWSASPGTVSTNACEALESLDSNHVFRTCMAYPSWRHMRDNQDGTDFQAVDAQLYDPVFVILLCAQMVADCQPSSALGWVQLFRTNAISLLIRSLSSKDEPTRDMSLLQVASIAKSLEVADMQEKQHVNYILGLLKNTVYGTTDDQAPPRLPSYTTLFLAHSLRGVFYPANFIYPLTAHFLMQRPGLDVTDVPMLYNMLYSSSDDWKRERGWILKFLSDAMYGAGDAEWRIFSRRHTWDLLASIWQSGRKDRVLRNGILEVLSNLTCKRRMTTSLILKSSLLSWMEMTLESLQGDDGTPWMKILDNILKVVDPQKIESSTNGQWRAAIARCLELSMAKHETPSPFMLRLATQVILRLSMLPGPSVPNLPRLLSKSLVWLDRLEHDIAFSTLTPSSANNSSTLAPFSSYALHEQSTLESSEAWGSAVEALWRISMTLSENGLSSWDELTSRSLIWRSMARQEDCKVGEWIRGQVIQNMFKQR</sequence>
<evidence type="ECO:0000256" key="1">
    <source>
        <dbReference type="SAM" id="MobiDB-lite"/>
    </source>
</evidence>
<evidence type="ECO:0000259" key="3">
    <source>
        <dbReference type="Pfam" id="PF11707"/>
    </source>
</evidence>
<organism evidence="6 7">
    <name type="scientific">Heterobasidion irregulare (strain TC 32-1)</name>
    <dbReference type="NCBI Taxonomy" id="747525"/>
    <lineage>
        <taxon>Eukaryota</taxon>
        <taxon>Fungi</taxon>
        <taxon>Dikarya</taxon>
        <taxon>Basidiomycota</taxon>
        <taxon>Agaricomycotina</taxon>
        <taxon>Agaricomycetes</taxon>
        <taxon>Russulales</taxon>
        <taxon>Bondarzewiaceae</taxon>
        <taxon>Heterobasidion</taxon>
        <taxon>Heterobasidion annosum species complex</taxon>
    </lineage>
</organism>
<dbReference type="Pfam" id="PF11707">
    <property type="entry name" value="Npa1"/>
    <property type="match status" value="1"/>
</dbReference>
<dbReference type="PANTHER" id="PTHR13500">
    <property type="entry name" value="NUCLEOLAR PRERIBOSOMAL-ASSOCIATED PROTEIN 1"/>
    <property type="match status" value="1"/>
</dbReference>
<feature type="region of interest" description="Disordered" evidence="1">
    <location>
        <begin position="1"/>
        <end position="33"/>
    </location>
</feature>
<dbReference type="Pfam" id="PF16201">
    <property type="entry name" value="NopRA1"/>
    <property type="match status" value="1"/>
</dbReference>
<feature type="domain" description="URB1 central HEAT repeat" evidence="5">
    <location>
        <begin position="652"/>
        <end position="830"/>
    </location>
</feature>
<dbReference type="InterPro" id="IPR039844">
    <property type="entry name" value="URB1"/>
</dbReference>
<feature type="domain" description="URB1 C-terminal" evidence="4">
    <location>
        <begin position="1645"/>
        <end position="1841"/>
    </location>
</feature>